<dbReference type="AlphaFoldDB" id="A0A0P1AHT2"/>
<evidence type="ECO:0000313" key="2">
    <source>
        <dbReference type="Proteomes" id="UP000054928"/>
    </source>
</evidence>
<sequence length="127" mass="14431">MDWTQRQKNIFGKNTWTGTPRFALLGITSTFASDHNMLLAMHDNVLAFFVTSSQLLERVKRMIFDYIVSSSSMQATSLEGANLHSKPASWNHLLDKSSISSILWGEPLTEFAYVVELYIHAVRPRPI</sequence>
<dbReference type="RefSeq" id="XP_024576639.1">
    <property type="nucleotide sequence ID" value="XM_024725909.2"/>
</dbReference>
<organism evidence="1 2">
    <name type="scientific">Plasmopara halstedii</name>
    <name type="common">Downy mildew of sunflower</name>
    <dbReference type="NCBI Taxonomy" id="4781"/>
    <lineage>
        <taxon>Eukaryota</taxon>
        <taxon>Sar</taxon>
        <taxon>Stramenopiles</taxon>
        <taxon>Oomycota</taxon>
        <taxon>Peronosporomycetes</taxon>
        <taxon>Peronosporales</taxon>
        <taxon>Peronosporaceae</taxon>
        <taxon>Plasmopara</taxon>
    </lineage>
</organism>
<reference evidence="2" key="1">
    <citation type="submission" date="2014-09" db="EMBL/GenBank/DDBJ databases">
        <authorList>
            <person name="Sharma Rahul"/>
            <person name="Thines Marco"/>
        </authorList>
    </citation>
    <scope>NUCLEOTIDE SEQUENCE [LARGE SCALE GENOMIC DNA]</scope>
</reference>
<dbReference type="Proteomes" id="UP000054928">
    <property type="component" value="Unassembled WGS sequence"/>
</dbReference>
<evidence type="ECO:0000313" key="1">
    <source>
        <dbReference type="EMBL" id="CEG40270.1"/>
    </source>
</evidence>
<protein>
    <submittedName>
        <fullName evidence="1">Uncharacterized protein</fullName>
    </submittedName>
</protein>
<name>A0A0P1AHT2_PLAHL</name>
<dbReference type="GeneID" id="36410462"/>
<keyword evidence="2" id="KW-1185">Reference proteome</keyword>
<proteinExistence type="predicted"/>
<dbReference type="EMBL" id="CCYD01000468">
    <property type="protein sequence ID" value="CEG40270.1"/>
    <property type="molecule type" value="Genomic_DNA"/>
</dbReference>
<accession>A0A0P1AHT2</accession>